<dbReference type="Pfam" id="PF07690">
    <property type="entry name" value="MFS_1"/>
    <property type="match status" value="1"/>
</dbReference>
<feature type="transmembrane region" description="Helical" evidence="6">
    <location>
        <begin position="388"/>
        <end position="408"/>
    </location>
</feature>
<evidence type="ECO:0000313" key="9">
    <source>
        <dbReference type="Proteomes" id="UP000781932"/>
    </source>
</evidence>
<dbReference type="InterPro" id="IPR020846">
    <property type="entry name" value="MFS_dom"/>
</dbReference>
<feature type="transmembrane region" description="Helical" evidence="6">
    <location>
        <begin position="158"/>
        <end position="179"/>
    </location>
</feature>
<reference evidence="8" key="2">
    <citation type="submission" date="2020-11" db="EMBL/GenBank/DDBJ databases">
        <title>Whole genome sequencing of Colletotrichum sp.</title>
        <authorList>
            <person name="Li H."/>
        </authorList>
    </citation>
    <scope>NUCLEOTIDE SEQUENCE</scope>
    <source>
        <strain evidence="8">CkLH20</strain>
    </source>
</reference>
<feature type="transmembrane region" description="Helical" evidence="6">
    <location>
        <begin position="98"/>
        <end position="116"/>
    </location>
</feature>
<comment type="subcellular location">
    <subcellularLocation>
        <location evidence="1">Membrane</location>
        <topology evidence="1">Multi-pass membrane protein</topology>
    </subcellularLocation>
</comment>
<reference evidence="8" key="1">
    <citation type="submission" date="2020-03" db="EMBL/GenBank/DDBJ databases">
        <authorList>
            <person name="He L."/>
        </authorList>
    </citation>
    <scope>NUCLEOTIDE SEQUENCE</scope>
    <source>
        <strain evidence="8">CkLH20</strain>
    </source>
</reference>
<dbReference type="FunFam" id="1.20.1250.20:FF:000034">
    <property type="entry name" value="MFS general substrate transporter"/>
    <property type="match status" value="1"/>
</dbReference>
<dbReference type="Gene3D" id="1.20.1250.20">
    <property type="entry name" value="MFS general substrate transporter like domains"/>
    <property type="match status" value="2"/>
</dbReference>
<keyword evidence="9" id="KW-1185">Reference proteome</keyword>
<dbReference type="AlphaFoldDB" id="A0A9P6LIQ1"/>
<feature type="transmembrane region" description="Helical" evidence="6">
    <location>
        <begin position="128"/>
        <end position="146"/>
    </location>
</feature>
<organism evidence="8 9">
    <name type="scientific">Colletotrichum karsti</name>
    <dbReference type="NCBI Taxonomy" id="1095194"/>
    <lineage>
        <taxon>Eukaryota</taxon>
        <taxon>Fungi</taxon>
        <taxon>Dikarya</taxon>
        <taxon>Ascomycota</taxon>
        <taxon>Pezizomycotina</taxon>
        <taxon>Sordariomycetes</taxon>
        <taxon>Hypocreomycetidae</taxon>
        <taxon>Glomerellales</taxon>
        <taxon>Glomerellaceae</taxon>
        <taxon>Colletotrichum</taxon>
        <taxon>Colletotrichum boninense species complex</taxon>
    </lineage>
</organism>
<feature type="transmembrane region" description="Helical" evidence="6">
    <location>
        <begin position="328"/>
        <end position="347"/>
    </location>
</feature>
<dbReference type="InterPro" id="IPR036259">
    <property type="entry name" value="MFS_trans_sf"/>
</dbReference>
<dbReference type="PANTHER" id="PTHR43791:SF19">
    <property type="entry name" value="TRANSPORTER, PUTATIVE (AFU_ORTHOLOGUE AFUA_1G01812)-RELATED"/>
    <property type="match status" value="1"/>
</dbReference>
<evidence type="ECO:0000256" key="1">
    <source>
        <dbReference type="ARBA" id="ARBA00004141"/>
    </source>
</evidence>
<dbReference type="GO" id="GO:0022857">
    <property type="term" value="F:transmembrane transporter activity"/>
    <property type="evidence" value="ECO:0007669"/>
    <property type="project" value="InterPro"/>
</dbReference>
<keyword evidence="4 6" id="KW-1133">Transmembrane helix</keyword>
<proteinExistence type="predicted"/>
<comment type="caution">
    <text evidence="8">The sequence shown here is derived from an EMBL/GenBank/DDBJ whole genome shotgun (WGS) entry which is preliminary data.</text>
</comment>
<feature type="transmembrane region" description="Helical" evidence="6">
    <location>
        <begin position="353"/>
        <end position="376"/>
    </location>
</feature>
<dbReference type="PROSITE" id="PS50850">
    <property type="entry name" value="MFS"/>
    <property type="match status" value="1"/>
</dbReference>
<feature type="transmembrane region" description="Helical" evidence="6">
    <location>
        <begin position="267"/>
        <end position="292"/>
    </location>
</feature>
<accession>A0A9P6LIQ1</accession>
<dbReference type="Proteomes" id="UP000781932">
    <property type="component" value="Unassembled WGS sequence"/>
</dbReference>
<feature type="transmembrane region" description="Helical" evidence="6">
    <location>
        <begin position="304"/>
        <end position="321"/>
    </location>
</feature>
<dbReference type="OrthoDB" id="2962993at2759"/>
<dbReference type="EMBL" id="JAATWM020000029">
    <property type="protein sequence ID" value="KAF9873975.1"/>
    <property type="molecule type" value="Genomic_DNA"/>
</dbReference>
<dbReference type="GO" id="GO:0016020">
    <property type="term" value="C:membrane"/>
    <property type="evidence" value="ECO:0007669"/>
    <property type="project" value="UniProtKB-SubCell"/>
</dbReference>
<keyword evidence="2" id="KW-0813">Transport</keyword>
<sequence length="426" mass="47099">MSDTDKATARHRSVVEADSLPDPDAHLSTEERAQVLTLLYLLAFIDRANIGNARIAGLLDDLHLSEAQYNWTLAIFFISYSVFEPFTNILLKSFQPSVFIPLTMILWGICMTSMGFVTNWSGLMASRWFLGMAEAGLFPGVNYYLSCWYRRSEFGTRAALFFSASALSGSFGGVLAAGIEQMDGIGNLSGWSWIFIVEGVLTVLVGIASVWMVHDFPDEATFLSPDDRARVIRRLRADQQGSAVREDFKALYFWQAMTDWKMWMTMLIYTGCDMPLFAFSLFMPTIVSGLGWEVTTVFSQLMTVPPYAAAAVFTVMVGYAADHFRQRGMFNIIVGFIGIIGFSLLIITDNSVIQYIGVILGAMGLYPCVCNTIAWIANNTEGVYKRGVVLGFVIGWGNLIGVPGYNLVVTTSTISSYPINLSALMV</sequence>
<evidence type="ECO:0000256" key="6">
    <source>
        <dbReference type="SAM" id="Phobius"/>
    </source>
</evidence>
<evidence type="ECO:0000256" key="5">
    <source>
        <dbReference type="ARBA" id="ARBA00023136"/>
    </source>
</evidence>
<evidence type="ECO:0000313" key="8">
    <source>
        <dbReference type="EMBL" id="KAF9873975.1"/>
    </source>
</evidence>
<dbReference type="PANTHER" id="PTHR43791">
    <property type="entry name" value="PERMEASE-RELATED"/>
    <property type="match status" value="1"/>
</dbReference>
<name>A0A9P6LIQ1_9PEZI</name>
<dbReference type="SUPFAM" id="SSF103473">
    <property type="entry name" value="MFS general substrate transporter"/>
    <property type="match status" value="1"/>
</dbReference>
<feature type="domain" description="Major facilitator superfamily (MFS) profile" evidence="7">
    <location>
        <begin position="32"/>
        <end position="426"/>
    </location>
</feature>
<dbReference type="GeneID" id="62164498"/>
<dbReference type="InterPro" id="IPR011701">
    <property type="entry name" value="MFS"/>
</dbReference>
<feature type="transmembrane region" description="Helical" evidence="6">
    <location>
        <begin position="191"/>
        <end position="213"/>
    </location>
</feature>
<evidence type="ECO:0000256" key="3">
    <source>
        <dbReference type="ARBA" id="ARBA00022692"/>
    </source>
</evidence>
<keyword evidence="5 6" id="KW-0472">Membrane</keyword>
<evidence type="ECO:0000259" key="7">
    <source>
        <dbReference type="PROSITE" id="PS50850"/>
    </source>
</evidence>
<protein>
    <submittedName>
        <fullName evidence="8">Major facilitator superfamily transporter</fullName>
    </submittedName>
</protein>
<keyword evidence="3 6" id="KW-0812">Transmembrane</keyword>
<evidence type="ECO:0000256" key="2">
    <source>
        <dbReference type="ARBA" id="ARBA00022448"/>
    </source>
</evidence>
<evidence type="ECO:0000256" key="4">
    <source>
        <dbReference type="ARBA" id="ARBA00022989"/>
    </source>
</evidence>
<dbReference type="RefSeq" id="XP_038743436.1">
    <property type="nucleotide sequence ID" value="XM_038891424.1"/>
</dbReference>
<gene>
    <name evidence="8" type="ORF">CkaCkLH20_08709</name>
</gene>
<feature type="transmembrane region" description="Helical" evidence="6">
    <location>
        <begin position="69"/>
        <end position="91"/>
    </location>
</feature>